<protein>
    <submittedName>
        <fullName evidence="1">Uncharacterized protein</fullName>
    </submittedName>
</protein>
<evidence type="ECO:0000313" key="2">
    <source>
        <dbReference type="Proteomes" id="UP000286063"/>
    </source>
</evidence>
<dbReference type="RefSeq" id="WP_117722456.1">
    <property type="nucleotide sequence ID" value="NZ_CAUGOG010000015.1"/>
</dbReference>
<reference evidence="1 2" key="1">
    <citation type="submission" date="2018-08" db="EMBL/GenBank/DDBJ databases">
        <title>A genome reference for cultivated species of the human gut microbiota.</title>
        <authorList>
            <person name="Zou Y."/>
            <person name="Xue W."/>
            <person name="Luo G."/>
        </authorList>
    </citation>
    <scope>NUCLEOTIDE SEQUENCE [LARGE SCALE GENOMIC DNA]</scope>
    <source>
        <strain evidence="1 2">OF02-7</strain>
    </source>
</reference>
<dbReference type="Proteomes" id="UP000286063">
    <property type="component" value="Unassembled WGS sequence"/>
</dbReference>
<name>A0A413IN34_9BACT</name>
<sequence length="149" mass="16943">MGKRLEKKGIVNIKGVTIPCVVMEDGTRVLGKEGVEQLVETLFESSPVKVLERSVLVKLDDFEGYLIDVIMDIYKNVKEKNNEVTGHLLEVGLAALVDKATDNDNPNSRGYQEYMDRSEKMTERQFSDFDRIMKKALEFNPDKKKNSKA</sequence>
<evidence type="ECO:0000313" key="1">
    <source>
        <dbReference type="EMBL" id="RGY17297.1"/>
    </source>
</evidence>
<dbReference type="OrthoDB" id="4762429at2"/>
<dbReference type="EMBL" id="QSCR01000016">
    <property type="protein sequence ID" value="RGY17297.1"/>
    <property type="molecule type" value="Genomic_DNA"/>
</dbReference>
<dbReference type="AlphaFoldDB" id="A0A413IN34"/>
<accession>A0A413IN34</accession>
<proteinExistence type="predicted"/>
<organism evidence="1 2">
    <name type="scientific">Butyricimonas virosa</name>
    <dbReference type="NCBI Taxonomy" id="544645"/>
    <lineage>
        <taxon>Bacteria</taxon>
        <taxon>Pseudomonadati</taxon>
        <taxon>Bacteroidota</taxon>
        <taxon>Bacteroidia</taxon>
        <taxon>Bacteroidales</taxon>
        <taxon>Odoribacteraceae</taxon>
        <taxon>Butyricimonas</taxon>
    </lineage>
</organism>
<gene>
    <name evidence="1" type="ORF">DXA50_10390</name>
</gene>
<comment type="caution">
    <text evidence="1">The sequence shown here is derived from an EMBL/GenBank/DDBJ whole genome shotgun (WGS) entry which is preliminary data.</text>
</comment>